<evidence type="ECO:0000259" key="1">
    <source>
        <dbReference type="Pfam" id="PF13470"/>
    </source>
</evidence>
<sequence>MKRVIFDSDVLLDVFLHRQPFFINSASALDRVGRGNVEGFVSGHAITNLFYLMRKPLGSERSRELLSILLEKVRVASVTHEVIQIAIASPISDFEDAVTDAAAQAASIEIIVTRNTKDFRQSIIPAMMPEDFLQISI</sequence>
<dbReference type="Proteomes" id="UP000217895">
    <property type="component" value="Chromosome"/>
</dbReference>
<keyword evidence="3" id="KW-1185">Reference proteome</keyword>
<dbReference type="SUPFAM" id="SSF88723">
    <property type="entry name" value="PIN domain-like"/>
    <property type="match status" value="1"/>
</dbReference>
<dbReference type="EMBL" id="AP018203">
    <property type="protein sequence ID" value="BAY58384.1"/>
    <property type="molecule type" value="Genomic_DNA"/>
</dbReference>
<gene>
    <name evidence="2" type="ORF">NIES2135_52570</name>
</gene>
<dbReference type="InterPro" id="IPR002716">
    <property type="entry name" value="PIN_dom"/>
</dbReference>
<feature type="domain" description="PIN" evidence="1">
    <location>
        <begin position="3"/>
        <end position="117"/>
    </location>
</feature>
<dbReference type="Gene3D" id="3.40.50.1010">
    <property type="entry name" value="5'-nuclease"/>
    <property type="match status" value="1"/>
</dbReference>
<protein>
    <recommendedName>
        <fullName evidence="1">PIN domain-containing protein</fullName>
    </recommendedName>
</protein>
<dbReference type="Pfam" id="PF13470">
    <property type="entry name" value="PIN_3"/>
    <property type="match status" value="1"/>
</dbReference>
<reference evidence="2 3" key="1">
    <citation type="submission" date="2017-06" db="EMBL/GenBank/DDBJ databases">
        <title>Genome sequencing of cyanobaciteial culture collection at National Institute for Environmental Studies (NIES).</title>
        <authorList>
            <person name="Hirose Y."/>
            <person name="Shimura Y."/>
            <person name="Fujisawa T."/>
            <person name="Nakamura Y."/>
            <person name="Kawachi M."/>
        </authorList>
    </citation>
    <scope>NUCLEOTIDE SEQUENCE [LARGE SCALE GENOMIC DNA]</scope>
    <source>
        <strain evidence="2 3">NIES-2135</strain>
    </source>
</reference>
<name>A0A1Z4JNT4_LEPBY</name>
<dbReference type="InterPro" id="IPR029060">
    <property type="entry name" value="PIN-like_dom_sf"/>
</dbReference>
<dbReference type="AlphaFoldDB" id="A0A1Z4JNT4"/>
<evidence type="ECO:0000313" key="3">
    <source>
        <dbReference type="Proteomes" id="UP000217895"/>
    </source>
</evidence>
<proteinExistence type="predicted"/>
<evidence type="ECO:0000313" key="2">
    <source>
        <dbReference type="EMBL" id="BAY58384.1"/>
    </source>
</evidence>
<organism evidence="2 3">
    <name type="scientific">Leptolyngbya boryana NIES-2135</name>
    <dbReference type="NCBI Taxonomy" id="1973484"/>
    <lineage>
        <taxon>Bacteria</taxon>
        <taxon>Bacillati</taxon>
        <taxon>Cyanobacteriota</taxon>
        <taxon>Cyanophyceae</taxon>
        <taxon>Leptolyngbyales</taxon>
        <taxon>Leptolyngbyaceae</taxon>
        <taxon>Leptolyngbya group</taxon>
        <taxon>Leptolyngbya</taxon>
    </lineage>
</organism>
<accession>A0A1Z4JNT4</accession>